<accession>C7NK53</accession>
<dbReference type="HOGENOM" id="CLU_062591_0_0_11"/>
<dbReference type="eggNOG" id="COG4122">
    <property type="taxonomic scope" value="Bacteria"/>
</dbReference>
<dbReference type="STRING" id="478801.Ksed_03640"/>
<organism evidence="1 2">
    <name type="scientific">Kytococcus sedentarius (strain ATCC 14392 / DSM 20547 / JCM 11482 / CCUG 33030 / NBRC 15357 / NCTC 11040 / CCM 314 / 541)</name>
    <name type="common">Micrococcus sedentarius</name>
    <dbReference type="NCBI Taxonomy" id="478801"/>
    <lineage>
        <taxon>Bacteria</taxon>
        <taxon>Bacillati</taxon>
        <taxon>Actinomycetota</taxon>
        <taxon>Actinomycetes</taxon>
        <taxon>Micrococcales</taxon>
        <taxon>Kytococcaceae</taxon>
        <taxon>Kytococcus</taxon>
    </lineage>
</organism>
<dbReference type="Proteomes" id="UP000006666">
    <property type="component" value="Chromosome"/>
</dbReference>
<dbReference type="EMBL" id="CP001686">
    <property type="protein sequence ID" value="ACV05440.1"/>
    <property type="molecule type" value="Genomic_DNA"/>
</dbReference>
<dbReference type="InterPro" id="IPR029063">
    <property type="entry name" value="SAM-dependent_MTases_sf"/>
</dbReference>
<evidence type="ECO:0000313" key="1">
    <source>
        <dbReference type="EMBL" id="ACV05440.1"/>
    </source>
</evidence>
<proteinExistence type="predicted"/>
<protein>
    <submittedName>
        <fullName evidence="1">Uncharacterized protein</fullName>
    </submittedName>
</protein>
<gene>
    <name evidence="1" type="ordered locus">Ksed_03640</name>
</gene>
<name>C7NK53_KYTSD</name>
<dbReference type="RefSeq" id="WP_012801858.1">
    <property type="nucleotide sequence ID" value="NC_013169.1"/>
</dbReference>
<sequence length="258" mass="28131">MRPVGDITRGTTAANRLRRVDRWMVRRLGATLRATPEPLVVDLGFGALPLTTAETFHRVRRVAPTARVVGLEIDAARVAAAAPWARAGLEFRRGGFELAGLTGRATAIRAFNVLRQYPEEAVPGAWELLRAGLAPGGLVLEGTSNEVGRRAAWVTLDRSGPLTLTFAWAMAEVDPPSAIAERLPKVLIHHNVPGQPVHTLLEDLDAAWHTHAHLATWGRRQRFVAAVHTLAARWPVVSARTEARRGELTVPWEAVAPL</sequence>
<dbReference type="AlphaFoldDB" id="C7NK53"/>
<reference evidence="1 2" key="1">
    <citation type="journal article" date="2009" name="Stand. Genomic Sci.">
        <title>Complete genome sequence of Kytococcus sedentarius type strain (541).</title>
        <authorList>
            <person name="Sims D."/>
            <person name="Brettin T."/>
            <person name="Detter J.C."/>
            <person name="Han C."/>
            <person name="Lapidus A."/>
            <person name="Copeland A."/>
            <person name="Glavina Del Rio T."/>
            <person name="Nolan M."/>
            <person name="Chen F."/>
            <person name="Lucas S."/>
            <person name="Tice H."/>
            <person name="Cheng J.F."/>
            <person name="Bruce D."/>
            <person name="Goodwin L."/>
            <person name="Pitluck S."/>
            <person name="Ovchinnikova G."/>
            <person name="Pati A."/>
            <person name="Ivanova N."/>
            <person name="Mavrommatis K."/>
            <person name="Chen A."/>
            <person name="Palaniappan K."/>
            <person name="D'haeseleer P."/>
            <person name="Chain P."/>
            <person name="Bristow J."/>
            <person name="Eisen J.A."/>
            <person name="Markowitz V."/>
            <person name="Hugenholtz P."/>
            <person name="Schneider S."/>
            <person name="Goker M."/>
            <person name="Pukall R."/>
            <person name="Kyrpides N.C."/>
            <person name="Klenk H.P."/>
        </authorList>
    </citation>
    <scope>NUCLEOTIDE SEQUENCE [LARGE SCALE GENOMIC DNA]</scope>
    <source>
        <strain evidence="2">ATCC 14392 / DSM 20547 / JCM 11482 / CCUG 33030 / NBRC 15357 / NCTC 11040 / CCM 314 / 541</strain>
    </source>
</reference>
<dbReference type="Gene3D" id="3.40.50.150">
    <property type="entry name" value="Vaccinia Virus protein VP39"/>
    <property type="match status" value="1"/>
</dbReference>
<dbReference type="SUPFAM" id="SSF53335">
    <property type="entry name" value="S-adenosyl-L-methionine-dependent methyltransferases"/>
    <property type="match status" value="1"/>
</dbReference>
<keyword evidence="2" id="KW-1185">Reference proteome</keyword>
<dbReference type="KEGG" id="kse:Ksed_03640"/>
<evidence type="ECO:0000313" key="2">
    <source>
        <dbReference type="Proteomes" id="UP000006666"/>
    </source>
</evidence>